<feature type="coiled-coil region" evidence="4">
    <location>
        <begin position="197"/>
        <end position="231"/>
    </location>
</feature>
<evidence type="ECO:0000256" key="3">
    <source>
        <dbReference type="HAMAP-Rule" id="MF_01151"/>
    </source>
</evidence>
<dbReference type="SUPFAM" id="SSF58014">
    <property type="entry name" value="Coiled-coil domain of nucleotide exchange factor GrpE"/>
    <property type="match status" value="1"/>
</dbReference>
<dbReference type="EMBL" id="RFKV01000088">
    <property type="protein sequence ID" value="RMD76868.1"/>
    <property type="molecule type" value="Genomic_DNA"/>
</dbReference>
<dbReference type="PRINTS" id="PR00773">
    <property type="entry name" value="GRPEPROTEIN"/>
</dbReference>
<dbReference type="InterPro" id="IPR009012">
    <property type="entry name" value="GrpE_head"/>
</dbReference>
<evidence type="ECO:0000313" key="7">
    <source>
        <dbReference type="Proteomes" id="UP000269410"/>
    </source>
</evidence>
<keyword evidence="4" id="KW-0175">Coiled coil</keyword>
<dbReference type="HAMAP" id="MF_01151">
    <property type="entry name" value="GrpE"/>
    <property type="match status" value="1"/>
</dbReference>
<keyword evidence="3" id="KW-0346">Stress response</keyword>
<comment type="subcellular location">
    <subcellularLocation>
        <location evidence="3">Cytoplasm</location>
    </subcellularLocation>
</comment>
<comment type="similarity">
    <text evidence="1 3">Belongs to the GrpE family.</text>
</comment>
<sequence length="292" mass="33365">MNIFERINDLIKTSNDILKKKGIVAKRKLINLSFKKKEDISKAIDLLSERATYVGENDEKITFSVDKGYLQDEHEAQLISINKTSTETEDVCEVIYWSENEYEEFSSDGIVFKFMSHELEVNPDKKQETKGENKDANRQPEEETEIEKLRKQYESERNARIELMADFQNFRKRVEEERALFGAMSNMALIGDIIEVYDDINMALNDLNLDLEQAKNSLMSAQDKLMAAIKKSGVVRVQISVGDDFNRETMEAISTVDSGEEMRGKVVAVISSAIKYENKEGVIKHAKVIVGK</sequence>
<organism evidence="6 7">
    <name type="scientific">Candidatus Dojkabacteria bacterium</name>
    <dbReference type="NCBI Taxonomy" id="2099670"/>
    <lineage>
        <taxon>Bacteria</taxon>
        <taxon>Candidatus Dojkabacteria</taxon>
    </lineage>
</organism>
<dbReference type="GO" id="GO:0042803">
    <property type="term" value="F:protein homodimerization activity"/>
    <property type="evidence" value="ECO:0007669"/>
    <property type="project" value="InterPro"/>
</dbReference>
<name>A0A3M0Z428_9BACT</name>
<dbReference type="Pfam" id="PF01025">
    <property type="entry name" value="GrpE"/>
    <property type="match status" value="1"/>
</dbReference>
<evidence type="ECO:0000256" key="1">
    <source>
        <dbReference type="ARBA" id="ARBA00009054"/>
    </source>
</evidence>
<gene>
    <name evidence="3 6" type="primary">grpE</name>
    <name evidence="6" type="ORF">D6810_02765</name>
</gene>
<dbReference type="GO" id="GO:0051087">
    <property type="term" value="F:protein-folding chaperone binding"/>
    <property type="evidence" value="ECO:0007669"/>
    <property type="project" value="InterPro"/>
</dbReference>
<evidence type="ECO:0000256" key="4">
    <source>
        <dbReference type="SAM" id="Coils"/>
    </source>
</evidence>
<evidence type="ECO:0000313" key="6">
    <source>
        <dbReference type="EMBL" id="RMD76868.1"/>
    </source>
</evidence>
<dbReference type="AlphaFoldDB" id="A0A3M0Z428"/>
<reference evidence="6 7" key="1">
    <citation type="submission" date="2018-10" db="EMBL/GenBank/DDBJ databases">
        <title>Thermophilic Lithotrophy and Phototrophy in an Intertidal, Iron-rich, Geothermal Spring.</title>
        <authorList>
            <person name="Ward L.M."/>
            <person name="Idei A."/>
            <person name="Nakagawa M."/>
            <person name="Ueno Y."/>
            <person name="Fischer W."/>
            <person name="Mcglynn S.E."/>
        </authorList>
    </citation>
    <scope>NUCLEOTIDE SEQUENCE [LARGE SCALE GENOMIC DNA]</scope>
    <source>
        <strain evidence="6">J137</strain>
    </source>
</reference>
<dbReference type="GO" id="GO:0005737">
    <property type="term" value="C:cytoplasm"/>
    <property type="evidence" value="ECO:0007669"/>
    <property type="project" value="UniProtKB-SubCell"/>
</dbReference>
<comment type="caution">
    <text evidence="6">The sequence shown here is derived from an EMBL/GenBank/DDBJ whole genome shotgun (WGS) entry which is preliminary data.</text>
</comment>
<keyword evidence="2 3" id="KW-0143">Chaperone</keyword>
<dbReference type="GO" id="GO:0000774">
    <property type="term" value="F:adenyl-nucleotide exchange factor activity"/>
    <property type="evidence" value="ECO:0007669"/>
    <property type="project" value="InterPro"/>
</dbReference>
<proteinExistence type="inferred from homology"/>
<keyword evidence="3" id="KW-0963">Cytoplasm</keyword>
<feature type="region of interest" description="Disordered" evidence="5">
    <location>
        <begin position="123"/>
        <end position="147"/>
    </location>
</feature>
<dbReference type="InterPro" id="IPR013805">
    <property type="entry name" value="GrpE_CC"/>
</dbReference>
<dbReference type="Gene3D" id="2.30.22.10">
    <property type="entry name" value="Head domain of nucleotide exchange factor GrpE"/>
    <property type="match status" value="1"/>
</dbReference>
<dbReference type="Proteomes" id="UP000269410">
    <property type="component" value="Unassembled WGS sequence"/>
</dbReference>
<dbReference type="Gene3D" id="3.90.20.20">
    <property type="match status" value="1"/>
</dbReference>
<dbReference type="GO" id="GO:0006457">
    <property type="term" value="P:protein folding"/>
    <property type="evidence" value="ECO:0007669"/>
    <property type="project" value="InterPro"/>
</dbReference>
<evidence type="ECO:0000256" key="5">
    <source>
        <dbReference type="SAM" id="MobiDB-lite"/>
    </source>
</evidence>
<accession>A0A3M0Z428</accession>
<evidence type="ECO:0000256" key="2">
    <source>
        <dbReference type="ARBA" id="ARBA00023186"/>
    </source>
</evidence>
<dbReference type="InterPro" id="IPR000740">
    <property type="entry name" value="GrpE"/>
</dbReference>
<comment type="function">
    <text evidence="3">Participates actively in the response to hyperosmotic and heat shock by preventing the aggregation of stress-denatured proteins, in association with DnaK and GrpE. It is the nucleotide exchange factor for DnaK and may function as a thermosensor. Unfolded proteins bind initially to DnaJ; upon interaction with the DnaJ-bound protein, DnaK hydrolyzes its bound ATP, resulting in the formation of a stable complex. GrpE releases ADP from DnaK; ATP binding to DnaK triggers the release of the substrate protein, thus completing the reaction cycle. Several rounds of ATP-dependent interactions between DnaJ, DnaK and GrpE are required for fully efficient folding.</text>
</comment>
<protein>
    <recommendedName>
        <fullName evidence="3">Protein GrpE</fullName>
    </recommendedName>
    <alternativeName>
        <fullName evidence="3">HSP-70 cofactor</fullName>
    </alternativeName>
</protein>
<comment type="subunit">
    <text evidence="3">Homodimer.</text>
</comment>